<name>A0AAW1WPU9_RUBAR</name>
<reference evidence="7 8" key="1">
    <citation type="journal article" date="2023" name="G3 (Bethesda)">
        <title>A chromosome-length genome assembly and annotation of blackberry (Rubus argutus, cv. 'Hillquist').</title>
        <authorList>
            <person name="Bruna T."/>
            <person name="Aryal R."/>
            <person name="Dudchenko O."/>
            <person name="Sargent D.J."/>
            <person name="Mead D."/>
            <person name="Buti M."/>
            <person name="Cavallini A."/>
            <person name="Hytonen T."/>
            <person name="Andres J."/>
            <person name="Pham M."/>
            <person name="Weisz D."/>
            <person name="Mascagni F."/>
            <person name="Usai G."/>
            <person name="Natali L."/>
            <person name="Bassil N."/>
            <person name="Fernandez G.E."/>
            <person name="Lomsadze A."/>
            <person name="Armour M."/>
            <person name="Olukolu B."/>
            <person name="Poorten T."/>
            <person name="Britton C."/>
            <person name="Davik J."/>
            <person name="Ashrafi H."/>
            <person name="Aiden E.L."/>
            <person name="Borodovsky M."/>
            <person name="Worthington M."/>
        </authorList>
    </citation>
    <scope>NUCLEOTIDE SEQUENCE [LARGE SCALE GENOMIC DNA]</scope>
    <source>
        <strain evidence="7">PI 553951</strain>
    </source>
</reference>
<dbReference type="CDD" id="cd00030">
    <property type="entry name" value="C2"/>
    <property type="match status" value="1"/>
</dbReference>
<dbReference type="InterPro" id="IPR004182">
    <property type="entry name" value="GRAM"/>
</dbReference>
<dbReference type="InterPro" id="IPR035892">
    <property type="entry name" value="C2_domain_sf"/>
</dbReference>
<keyword evidence="3" id="KW-1133">Transmembrane helix</keyword>
<dbReference type="PROSITE" id="PS50004">
    <property type="entry name" value="C2"/>
    <property type="match status" value="2"/>
</dbReference>
<dbReference type="PANTHER" id="PTHR46296">
    <property type="entry name" value="BNAA05G37250D PROTEIN"/>
    <property type="match status" value="1"/>
</dbReference>
<feature type="domain" description="C2" evidence="5">
    <location>
        <begin position="1"/>
        <end position="100"/>
    </location>
</feature>
<dbReference type="Pfam" id="PF00168">
    <property type="entry name" value="C2"/>
    <property type="match status" value="2"/>
</dbReference>
<dbReference type="SMART" id="SM00568">
    <property type="entry name" value="GRAM"/>
    <property type="match status" value="1"/>
</dbReference>
<keyword evidence="2" id="KW-0812">Transmembrane</keyword>
<evidence type="ECO:0000256" key="3">
    <source>
        <dbReference type="ARBA" id="ARBA00022989"/>
    </source>
</evidence>
<evidence type="ECO:0000256" key="4">
    <source>
        <dbReference type="ARBA" id="ARBA00023136"/>
    </source>
</evidence>
<dbReference type="PANTHER" id="PTHR46296:SF7">
    <property type="entry name" value="C2 DOMAIN-CONTAINING PROTEIN"/>
    <property type="match status" value="1"/>
</dbReference>
<comment type="subcellular location">
    <subcellularLocation>
        <location evidence="1">Membrane</location>
        <topology evidence="1">Single-pass membrane protein</topology>
    </subcellularLocation>
</comment>
<dbReference type="Gene3D" id="2.30.29.30">
    <property type="entry name" value="Pleckstrin-homology domain (PH domain)/Phosphotyrosine-binding domain (PTB)"/>
    <property type="match status" value="1"/>
</dbReference>
<dbReference type="Gene3D" id="2.60.40.150">
    <property type="entry name" value="C2 domain"/>
    <property type="match status" value="2"/>
</dbReference>
<organism evidence="7 8">
    <name type="scientific">Rubus argutus</name>
    <name type="common">Southern blackberry</name>
    <dbReference type="NCBI Taxonomy" id="59490"/>
    <lineage>
        <taxon>Eukaryota</taxon>
        <taxon>Viridiplantae</taxon>
        <taxon>Streptophyta</taxon>
        <taxon>Embryophyta</taxon>
        <taxon>Tracheophyta</taxon>
        <taxon>Spermatophyta</taxon>
        <taxon>Magnoliopsida</taxon>
        <taxon>eudicotyledons</taxon>
        <taxon>Gunneridae</taxon>
        <taxon>Pentapetalae</taxon>
        <taxon>rosids</taxon>
        <taxon>fabids</taxon>
        <taxon>Rosales</taxon>
        <taxon>Rosaceae</taxon>
        <taxon>Rosoideae</taxon>
        <taxon>Rosoideae incertae sedis</taxon>
        <taxon>Rubus</taxon>
    </lineage>
</organism>
<dbReference type="GO" id="GO:0016020">
    <property type="term" value="C:membrane"/>
    <property type="evidence" value="ECO:0007669"/>
    <property type="project" value="UniProtKB-SubCell"/>
</dbReference>
<keyword evidence="4" id="KW-0472">Membrane</keyword>
<evidence type="ECO:0008006" key="9">
    <source>
        <dbReference type="Google" id="ProtNLM"/>
    </source>
</evidence>
<sequence length="1023" mass="115747">MRLYVYVMEAQDLIVRDSCAELQVGKHKSKTRILRNTTNPVWNEEFVFRVYDMNEELLVSVFYRDDDDDDGGGSQLVGRVRIPVCSVAAENNCTLPPAWYSFERPGSGKFINKYCGKILLNLSLHEKGHDAAANDLPCSHSNISTEEPKEVDSPFVSSNGVFCSKTPCGKTPGRKQLVKSLMRHIDRLLHKNDEASRTDDSSELSNSVSDYEDCMEEQHSSCSFEESLEMMQSRVSEQKMPEDLPGGILVDQAYVLSPYDLNASLFTPNSLFQRDLAGFQETTDIHEGPWTWKSGEMSCLTRVVTYTKAASKLVKAVKATEEQTYLTANGREFAVLVSASTPEVPYGNSFKVELLYKVLPGPELPSGEESSRLVISWGVNFLHSTLMKGMIEGGVRQGLKDSFDQFSSLMAKNFKRLDSTDLSDKDNILANMQAGHQSDWELATAYFWNMTVVSTIFIVLYIMVHILLCEPSKLQGLEFNGLDLPDSMGELITGGILVLQLERIYSMVHHFVKARLQQGSDHGVKSQGDGWVLTVALIEGTNLASLDSSGFSDPYVVFTSNSKTRTSSVRLQTSDPQWNDILEFDAMEEPPSVLDVEVFDFDGPFDQAISLGHAQINFLKHSATELADMWVSLEGKLAQSSQSKLHLRIFLDNNKGLETIRESMTKMEKEVGKKLDLRSPHRNSTFQKLFGLPPEEFLISDFTCALKRKMPLQGRLFLSARIVGFYANLFGHKTKFFFLWEDIEDIQEYPPSLSSVGSPLLVIVLKKNRGIDARHGAKIQDEEGRLRFYFQSFLSFSSASRTIVGLWRTRTLSSDQKAQIAEDQDDQEERSKMLEDTEVIESILNLEDTKTSKIYTREIPVNTKSLMEMFNGGKLEHKIMGKSGCLNYATTAWEPIKPDVFERCLSYRFNRNVSIFGGEVTCRQQKSTLANGEGWIIDEVMALHGVPFGDHFRVQFRYRIDKSTLAQNACKCNVYVRVTWLKSTMFLERIKHNITQKFAHRLKEIFELVEREILLTPQQDISL</sequence>
<evidence type="ECO:0000256" key="2">
    <source>
        <dbReference type="ARBA" id="ARBA00022692"/>
    </source>
</evidence>
<evidence type="ECO:0000259" key="5">
    <source>
        <dbReference type="PROSITE" id="PS50004"/>
    </source>
</evidence>
<keyword evidence="8" id="KW-1185">Reference proteome</keyword>
<evidence type="ECO:0000313" key="8">
    <source>
        <dbReference type="Proteomes" id="UP001457282"/>
    </source>
</evidence>
<dbReference type="InterPro" id="IPR044511">
    <property type="entry name" value="At1g03370/At5g50170-like"/>
</dbReference>
<evidence type="ECO:0000259" key="6">
    <source>
        <dbReference type="PROSITE" id="PS51778"/>
    </source>
</evidence>
<feature type="domain" description="VASt" evidence="6">
    <location>
        <begin position="245"/>
        <end position="418"/>
    </location>
</feature>
<feature type="domain" description="VASt" evidence="6">
    <location>
        <begin position="850"/>
        <end position="1013"/>
    </location>
</feature>
<evidence type="ECO:0000313" key="7">
    <source>
        <dbReference type="EMBL" id="KAK9926810.1"/>
    </source>
</evidence>
<dbReference type="AlphaFoldDB" id="A0AAW1WPU9"/>
<dbReference type="PROSITE" id="PS51778">
    <property type="entry name" value="VAST"/>
    <property type="match status" value="2"/>
</dbReference>
<dbReference type="EMBL" id="JBEDUW010000005">
    <property type="protein sequence ID" value="KAK9926810.1"/>
    <property type="molecule type" value="Genomic_DNA"/>
</dbReference>
<dbReference type="InterPro" id="IPR011993">
    <property type="entry name" value="PH-like_dom_sf"/>
</dbReference>
<comment type="caution">
    <text evidence="7">The sequence shown here is derived from an EMBL/GenBank/DDBJ whole genome shotgun (WGS) entry which is preliminary data.</text>
</comment>
<dbReference type="Proteomes" id="UP001457282">
    <property type="component" value="Unassembled WGS sequence"/>
</dbReference>
<dbReference type="InterPro" id="IPR000008">
    <property type="entry name" value="C2_dom"/>
</dbReference>
<accession>A0AAW1WPU9</accession>
<dbReference type="Pfam" id="PF16016">
    <property type="entry name" value="VASt"/>
    <property type="match status" value="2"/>
</dbReference>
<feature type="domain" description="C2" evidence="5">
    <location>
        <begin position="512"/>
        <end position="631"/>
    </location>
</feature>
<dbReference type="SUPFAM" id="SSF49562">
    <property type="entry name" value="C2 domain (Calcium/lipid-binding domain, CaLB)"/>
    <property type="match status" value="2"/>
</dbReference>
<protein>
    <recommendedName>
        <fullName evidence="9">C2 and GRAM domain-containing protein</fullName>
    </recommendedName>
</protein>
<dbReference type="Pfam" id="PF02893">
    <property type="entry name" value="GRAM"/>
    <property type="match status" value="1"/>
</dbReference>
<evidence type="ECO:0000256" key="1">
    <source>
        <dbReference type="ARBA" id="ARBA00004167"/>
    </source>
</evidence>
<dbReference type="SMART" id="SM00239">
    <property type="entry name" value="C2"/>
    <property type="match status" value="2"/>
</dbReference>
<proteinExistence type="predicted"/>
<gene>
    <name evidence="7" type="ORF">M0R45_024021</name>
</gene>
<dbReference type="InterPro" id="IPR031968">
    <property type="entry name" value="VASt"/>
</dbReference>